<evidence type="ECO:0000256" key="6">
    <source>
        <dbReference type="ARBA" id="ARBA00022842"/>
    </source>
</evidence>
<dbReference type="InterPro" id="IPR000086">
    <property type="entry name" value="NUDIX_hydrolase_dom"/>
</dbReference>
<comment type="cofactor">
    <cofactor evidence="1">
        <name>Mn(2+)</name>
        <dbReference type="ChEBI" id="CHEBI:29035"/>
    </cofactor>
</comment>
<dbReference type="RefSeq" id="XP_020897788.1">
    <property type="nucleotide sequence ID" value="XM_021042129.2"/>
</dbReference>
<keyword evidence="7" id="KW-0464">Manganese</keyword>
<dbReference type="InterPro" id="IPR015797">
    <property type="entry name" value="NUDIX_hydrolase-like_dom_sf"/>
</dbReference>
<dbReference type="EnsemblMetazoa" id="XM_021042129.2">
    <property type="protein sequence ID" value="XP_020897788.1"/>
    <property type="gene ID" value="LOC110236589"/>
</dbReference>
<evidence type="ECO:0000256" key="2">
    <source>
        <dbReference type="ARBA" id="ARBA00001946"/>
    </source>
</evidence>
<reference evidence="9" key="1">
    <citation type="submission" date="2022-11" db="UniProtKB">
        <authorList>
            <consortium name="EnsemblMetazoa"/>
        </authorList>
    </citation>
    <scope>IDENTIFICATION</scope>
</reference>
<evidence type="ECO:0000256" key="4">
    <source>
        <dbReference type="ARBA" id="ARBA00022723"/>
    </source>
</evidence>
<dbReference type="GO" id="GO:0009132">
    <property type="term" value="P:nucleoside diphosphate metabolic process"/>
    <property type="evidence" value="ECO:0007669"/>
    <property type="project" value="InterPro"/>
</dbReference>
<dbReference type="GeneID" id="110236589"/>
<dbReference type="InterPro" id="IPR000059">
    <property type="entry name" value="NUDIX_hydrolase_NudL_CS"/>
</dbReference>
<dbReference type="PROSITE" id="PS01293">
    <property type="entry name" value="NUDIX_COA"/>
    <property type="match status" value="1"/>
</dbReference>
<dbReference type="KEGG" id="epa:110236589"/>
<dbReference type="AlphaFoldDB" id="A0A913X298"/>
<keyword evidence="5" id="KW-0378">Hydrolase</keyword>
<dbReference type="Pfam" id="PF00293">
    <property type="entry name" value="NUDIX"/>
    <property type="match status" value="1"/>
</dbReference>
<keyword evidence="6" id="KW-0460">Magnesium</keyword>
<dbReference type="GO" id="GO:0030145">
    <property type="term" value="F:manganese ion binding"/>
    <property type="evidence" value="ECO:0007669"/>
    <property type="project" value="InterPro"/>
</dbReference>
<dbReference type="SUPFAM" id="SSF55811">
    <property type="entry name" value="Nudix"/>
    <property type="match status" value="1"/>
</dbReference>
<dbReference type="PROSITE" id="PS51462">
    <property type="entry name" value="NUDIX"/>
    <property type="match status" value="1"/>
</dbReference>
<dbReference type="GO" id="GO:0015938">
    <property type="term" value="P:coenzyme A catabolic process"/>
    <property type="evidence" value="ECO:0007669"/>
    <property type="project" value="TreeGrafter"/>
</dbReference>
<proteinExistence type="inferred from homology"/>
<comment type="similarity">
    <text evidence="3">Belongs to the Nudix hydrolase family. PCD1 subfamily.</text>
</comment>
<evidence type="ECO:0000256" key="5">
    <source>
        <dbReference type="ARBA" id="ARBA00022801"/>
    </source>
</evidence>
<dbReference type="Proteomes" id="UP000887567">
    <property type="component" value="Unplaced"/>
</dbReference>
<evidence type="ECO:0000256" key="7">
    <source>
        <dbReference type="ARBA" id="ARBA00023211"/>
    </source>
</evidence>
<dbReference type="GO" id="GO:0010945">
    <property type="term" value="F:coenzyme A diphosphatase activity"/>
    <property type="evidence" value="ECO:0007669"/>
    <property type="project" value="InterPro"/>
</dbReference>
<dbReference type="OMA" id="GMRDETD"/>
<evidence type="ECO:0000313" key="10">
    <source>
        <dbReference type="Proteomes" id="UP000887567"/>
    </source>
</evidence>
<comment type="cofactor">
    <cofactor evidence="2">
        <name>Mg(2+)</name>
        <dbReference type="ChEBI" id="CHEBI:18420"/>
    </cofactor>
</comment>
<dbReference type="GO" id="GO:0000287">
    <property type="term" value="F:magnesium ion binding"/>
    <property type="evidence" value="ECO:0007669"/>
    <property type="project" value="InterPro"/>
</dbReference>
<feature type="domain" description="Nudix hydrolase" evidence="8">
    <location>
        <begin position="33"/>
        <end position="173"/>
    </location>
</feature>
<name>A0A913X298_EXADI</name>
<evidence type="ECO:0000256" key="3">
    <source>
        <dbReference type="ARBA" id="ARBA00006506"/>
    </source>
</evidence>
<protein>
    <recommendedName>
        <fullName evidence="8">Nudix hydrolase domain-containing protein</fullName>
    </recommendedName>
</protein>
<dbReference type="OrthoDB" id="206213at2759"/>
<dbReference type="Gene3D" id="3.90.79.10">
    <property type="entry name" value="Nucleoside Triphosphate Pyrophosphohydrolase"/>
    <property type="match status" value="1"/>
</dbReference>
<dbReference type="CDD" id="cd03426">
    <property type="entry name" value="NUDIX_CoAse_Nudt7"/>
    <property type="match status" value="1"/>
</dbReference>
<dbReference type="PANTHER" id="PTHR12992">
    <property type="entry name" value="NUDIX HYDROLASE"/>
    <property type="match status" value="1"/>
</dbReference>
<dbReference type="PANTHER" id="PTHR12992:SF24">
    <property type="entry name" value="PEROXISOMAL COENZYME A DIPHOSPHATASE NUDT7"/>
    <property type="match status" value="1"/>
</dbReference>
<evidence type="ECO:0000259" key="8">
    <source>
        <dbReference type="PROSITE" id="PS51462"/>
    </source>
</evidence>
<dbReference type="InterPro" id="IPR045121">
    <property type="entry name" value="CoAse"/>
</dbReference>
<organism evidence="9 10">
    <name type="scientific">Exaiptasia diaphana</name>
    <name type="common">Tropical sea anemone</name>
    <name type="synonym">Aiptasia pulchella</name>
    <dbReference type="NCBI Taxonomy" id="2652724"/>
    <lineage>
        <taxon>Eukaryota</taxon>
        <taxon>Metazoa</taxon>
        <taxon>Cnidaria</taxon>
        <taxon>Anthozoa</taxon>
        <taxon>Hexacorallia</taxon>
        <taxon>Actiniaria</taxon>
        <taxon>Aiptasiidae</taxon>
        <taxon>Exaiptasia</taxon>
    </lineage>
</organism>
<evidence type="ECO:0000256" key="1">
    <source>
        <dbReference type="ARBA" id="ARBA00001936"/>
    </source>
</evidence>
<evidence type="ECO:0000313" key="9">
    <source>
        <dbReference type="EnsemblMetazoa" id="XP_020897788.1"/>
    </source>
</evidence>
<sequence length="234" mass="26413">MDALNVCKTNLQSYAKSGHEVNWYGGSVEQSTYRKAAVLIPLFIKNNNVHILLTRRSDKVKTHKGQISFPGGKMEDKDADIIETALRETHEEIGIAMDDVEVVSTWTPLIAKGGKDSFLAVYPVVGILKPDFQASTNDEVSEVFGVPLEFFLLEESHRQHHYHHGNTTLPIHYFSYEQGESTYYVWGITGNLCLKLAIVALRKLPMFELKTEVEQQDYHGFVNGNLKSHFGSKI</sequence>
<keyword evidence="4" id="KW-0479">Metal-binding</keyword>
<keyword evidence="10" id="KW-1185">Reference proteome</keyword>
<accession>A0A913X298</accession>